<evidence type="ECO:0000259" key="1">
    <source>
        <dbReference type="Pfam" id="PF01738"/>
    </source>
</evidence>
<dbReference type="InterPro" id="IPR029058">
    <property type="entry name" value="AB_hydrolase_fold"/>
</dbReference>
<dbReference type="GO" id="GO:0016787">
    <property type="term" value="F:hydrolase activity"/>
    <property type="evidence" value="ECO:0007669"/>
    <property type="project" value="InterPro"/>
</dbReference>
<dbReference type="Proteomes" id="UP000004358">
    <property type="component" value="Unassembled WGS sequence"/>
</dbReference>
<organism evidence="2 3">
    <name type="scientific">Blastopirellula marina DSM 3645</name>
    <dbReference type="NCBI Taxonomy" id="314230"/>
    <lineage>
        <taxon>Bacteria</taxon>
        <taxon>Pseudomonadati</taxon>
        <taxon>Planctomycetota</taxon>
        <taxon>Planctomycetia</taxon>
        <taxon>Pirellulales</taxon>
        <taxon>Pirellulaceae</taxon>
        <taxon>Blastopirellula</taxon>
    </lineage>
</organism>
<reference evidence="2 3" key="1">
    <citation type="submission" date="2006-02" db="EMBL/GenBank/DDBJ databases">
        <authorList>
            <person name="Amann R."/>
            <person name="Ferriera S."/>
            <person name="Johnson J."/>
            <person name="Kravitz S."/>
            <person name="Halpern A."/>
            <person name="Remington K."/>
            <person name="Beeson K."/>
            <person name="Tran B."/>
            <person name="Rogers Y.-H."/>
            <person name="Friedman R."/>
            <person name="Venter J.C."/>
        </authorList>
    </citation>
    <scope>NUCLEOTIDE SEQUENCE [LARGE SCALE GENOMIC DNA]</scope>
    <source>
        <strain evidence="2 3">DSM 3645</strain>
    </source>
</reference>
<proteinExistence type="predicted"/>
<accession>A3ZLW7</accession>
<feature type="domain" description="Dienelactone hydrolase" evidence="1">
    <location>
        <begin position="535"/>
        <end position="621"/>
    </location>
</feature>
<protein>
    <recommendedName>
        <fullName evidence="1">Dienelactone hydrolase domain-containing protein</fullName>
    </recommendedName>
</protein>
<dbReference type="EMBL" id="AANZ01000001">
    <property type="protein sequence ID" value="EAQ82750.1"/>
    <property type="molecule type" value="Genomic_DNA"/>
</dbReference>
<comment type="caution">
    <text evidence="2">The sequence shown here is derived from an EMBL/GenBank/DDBJ whole genome shotgun (WGS) entry which is preliminary data.</text>
</comment>
<dbReference type="HOGENOM" id="CLU_367966_0_0_0"/>
<dbReference type="SUPFAM" id="SSF53474">
    <property type="entry name" value="alpha/beta-Hydrolases"/>
    <property type="match status" value="2"/>
</dbReference>
<gene>
    <name evidence="2" type="ORF">DSM3645_10132</name>
</gene>
<dbReference type="PANTHER" id="PTHR22946:SF8">
    <property type="entry name" value="ACETYL XYLAN ESTERASE DOMAIN-CONTAINING PROTEIN"/>
    <property type="match status" value="1"/>
</dbReference>
<dbReference type="Gene3D" id="3.40.50.1820">
    <property type="entry name" value="alpha/beta hydrolase"/>
    <property type="match status" value="2"/>
</dbReference>
<dbReference type="AlphaFoldDB" id="A3ZLW7"/>
<dbReference type="OrthoDB" id="8183145at2"/>
<evidence type="ECO:0000313" key="2">
    <source>
        <dbReference type="EMBL" id="EAQ82750.1"/>
    </source>
</evidence>
<evidence type="ECO:0000313" key="3">
    <source>
        <dbReference type="Proteomes" id="UP000004358"/>
    </source>
</evidence>
<dbReference type="InterPro" id="IPR002925">
    <property type="entry name" value="Dienelactn_hydro"/>
</dbReference>
<name>A3ZLW7_9BACT</name>
<dbReference type="Pfam" id="PF01738">
    <property type="entry name" value="DLH"/>
    <property type="match status" value="1"/>
</dbReference>
<dbReference type="STRING" id="314230.DSM3645_10132"/>
<sequence>MWTKCIAVGVFMTLAIGSNLRVVAETLPGTQPLTRNGDIAAQMVAGIDRFLLGEIEASILERAKHWEWDFSSPELHQQAIAANQARLAHRLGVREPRIPFDAPSLLATTETSALVAQGAGYDVFAVRWPVLKSMHGEGLLLVPVDRKIVADIIALPDADQTPEQIAGLADGLPAESQFARRLAESGCRVIIPTLVSRDMARRGGRANLSNREYVYRSSFVQGRHVIGYEIQKVLACVDWFARGQDDAEIGVIGYGEGGMLALYSGALDNRIERVCISGYVAPRERIWQEPISRNVFGRLERYGDAELLSMIWPRPCVIEQSAHPTVTLPGEGGAPGQITTPTDEEVRREIARAACTDHLIVGPVDGDQVNHPCGQMLASFLPAGAKLVTVDSAVKVVRMIDAAARQQRQMEEMDAYDQTLIRANDFRRKDFLKDLKTSSVDAYEESVEKYREIFYDDVIGRFDRPLLPFNSQSRKTWEEAKWIGYEVTLDVFPDVFAYGVLMLPKDLQPGEQRPVIVCQHGLEGRPTDLFDGKKAAYDNFAATLCEQGYIVFAPQNPYIHQDQFRTLQRKSNALGKTLFSTIVPQHQQIVNWLKAQPNVDPQRIAFYGLSYGGKSAMRIPALVPDYCLSICSGDFNDWVLKTATTQHKFSYVWAGEYEIYEFDLGGTFNYAEMAALICPRPFMVERGHFDGCGDDEWIAYEFAKVRNLYQAKLHLTDRAEIEWFIGGHEIHSQGTFAFLNKHLNWPQSLP</sequence>
<dbReference type="PANTHER" id="PTHR22946">
    <property type="entry name" value="DIENELACTONE HYDROLASE DOMAIN-CONTAINING PROTEIN-RELATED"/>
    <property type="match status" value="1"/>
</dbReference>
<dbReference type="eggNOG" id="COG1073">
    <property type="taxonomic scope" value="Bacteria"/>
</dbReference>
<dbReference type="InterPro" id="IPR050261">
    <property type="entry name" value="FrsA_esterase"/>
</dbReference>